<dbReference type="Gene3D" id="3.40.50.720">
    <property type="entry name" value="NAD(P)-binding Rossmann-like Domain"/>
    <property type="match status" value="1"/>
</dbReference>
<gene>
    <name evidence="5" type="ORF">GCM10007878_24320</name>
</gene>
<dbReference type="InterPro" id="IPR051538">
    <property type="entry name" value="Acyl-CoA_Synth/Transferase"/>
</dbReference>
<dbReference type="Gene3D" id="3.30.1490.20">
    <property type="entry name" value="ATP-grasp fold, A domain"/>
    <property type="match status" value="1"/>
</dbReference>
<dbReference type="SUPFAM" id="SSF55729">
    <property type="entry name" value="Acyl-CoA N-acyltransferases (Nat)"/>
    <property type="match status" value="1"/>
</dbReference>
<dbReference type="InterPro" id="IPR016102">
    <property type="entry name" value="Succinyl-CoA_synth-like"/>
</dbReference>
<evidence type="ECO:0000256" key="3">
    <source>
        <dbReference type="ARBA" id="ARBA00022840"/>
    </source>
</evidence>
<evidence type="ECO:0000259" key="4">
    <source>
        <dbReference type="PROSITE" id="PS51186"/>
    </source>
</evidence>
<dbReference type="InterPro" id="IPR032875">
    <property type="entry name" value="Succ_CoA_lig_flav_dom"/>
</dbReference>
<dbReference type="Pfam" id="PF13380">
    <property type="entry name" value="CoA_binding_2"/>
    <property type="match status" value="1"/>
</dbReference>
<evidence type="ECO:0000256" key="1">
    <source>
        <dbReference type="ARBA" id="ARBA00022598"/>
    </source>
</evidence>
<dbReference type="InterPro" id="IPR043938">
    <property type="entry name" value="Ligase_CoA_dom"/>
</dbReference>
<dbReference type="Pfam" id="PF19045">
    <property type="entry name" value="Ligase_CoA_2"/>
    <property type="match status" value="1"/>
</dbReference>
<evidence type="ECO:0000256" key="2">
    <source>
        <dbReference type="ARBA" id="ARBA00022741"/>
    </source>
</evidence>
<evidence type="ECO:0000313" key="6">
    <source>
        <dbReference type="Proteomes" id="UP001156682"/>
    </source>
</evidence>
<accession>A0ABQ6A4F6</accession>
<dbReference type="PANTHER" id="PTHR43334:SF1">
    <property type="entry name" value="3-HYDROXYPROPIONATE--COA LIGASE [ADP-FORMING]"/>
    <property type="match status" value="1"/>
</dbReference>
<dbReference type="PROSITE" id="PS51186">
    <property type="entry name" value="GNAT"/>
    <property type="match status" value="1"/>
</dbReference>
<dbReference type="PANTHER" id="PTHR43334">
    <property type="entry name" value="ACETATE--COA LIGASE [ADP-FORMING]"/>
    <property type="match status" value="1"/>
</dbReference>
<dbReference type="Gene3D" id="3.40.50.261">
    <property type="entry name" value="Succinyl-CoA synthetase domains"/>
    <property type="match status" value="2"/>
</dbReference>
<dbReference type="InterPro" id="IPR003781">
    <property type="entry name" value="CoA-bd"/>
</dbReference>
<dbReference type="SMART" id="SM00881">
    <property type="entry name" value="CoA_binding"/>
    <property type="match status" value="1"/>
</dbReference>
<dbReference type="SUPFAM" id="SSF56059">
    <property type="entry name" value="Glutathione synthetase ATP-binding domain-like"/>
    <property type="match status" value="1"/>
</dbReference>
<dbReference type="Gene3D" id="3.30.470.20">
    <property type="entry name" value="ATP-grasp fold, B domain"/>
    <property type="match status" value="1"/>
</dbReference>
<reference evidence="6" key="1">
    <citation type="journal article" date="2019" name="Int. J. Syst. Evol. Microbiol.">
        <title>The Global Catalogue of Microorganisms (GCM) 10K type strain sequencing project: providing services to taxonomists for standard genome sequencing and annotation.</title>
        <authorList>
            <consortium name="The Broad Institute Genomics Platform"/>
            <consortium name="The Broad Institute Genome Sequencing Center for Infectious Disease"/>
            <person name="Wu L."/>
            <person name="Ma J."/>
        </authorList>
    </citation>
    <scope>NUCLEOTIDE SEQUENCE [LARGE SCALE GENOMIC DNA]</scope>
    <source>
        <strain evidence="6">NBRC 100033</strain>
    </source>
</reference>
<keyword evidence="2" id="KW-0547">Nucleotide-binding</keyword>
<dbReference type="InterPro" id="IPR000182">
    <property type="entry name" value="GNAT_dom"/>
</dbReference>
<dbReference type="InterPro" id="IPR036291">
    <property type="entry name" value="NAD(P)-bd_dom_sf"/>
</dbReference>
<dbReference type="EMBL" id="BSOR01000041">
    <property type="protein sequence ID" value="GLR64994.1"/>
    <property type="molecule type" value="Genomic_DNA"/>
</dbReference>
<dbReference type="Pfam" id="PF00583">
    <property type="entry name" value="Acetyltransf_1"/>
    <property type="match status" value="1"/>
</dbReference>
<organism evidence="5 6">
    <name type="scientific">Marinospirillum insulare</name>
    <dbReference type="NCBI Taxonomy" id="217169"/>
    <lineage>
        <taxon>Bacteria</taxon>
        <taxon>Pseudomonadati</taxon>
        <taxon>Pseudomonadota</taxon>
        <taxon>Gammaproteobacteria</taxon>
        <taxon>Oceanospirillales</taxon>
        <taxon>Oceanospirillaceae</taxon>
        <taxon>Marinospirillum</taxon>
    </lineage>
</organism>
<dbReference type="Gene3D" id="3.40.630.30">
    <property type="match status" value="1"/>
</dbReference>
<dbReference type="InterPro" id="IPR013815">
    <property type="entry name" value="ATP_grasp_subdomain_1"/>
</dbReference>
<feature type="domain" description="N-acetyltransferase" evidence="4">
    <location>
        <begin position="737"/>
        <end position="897"/>
    </location>
</feature>
<dbReference type="SUPFAM" id="SSF51735">
    <property type="entry name" value="NAD(P)-binding Rossmann-fold domains"/>
    <property type="match status" value="1"/>
</dbReference>
<protein>
    <submittedName>
        <fullName evidence="5">GCN5 family N-acetyltransferase</fullName>
    </submittedName>
</protein>
<keyword evidence="3" id="KW-0067">ATP-binding</keyword>
<evidence type="ECO:0000313" key="5">
    <source>
        <dbReference type="EMBL" id="GLR64994.1"/>
    </source>
</evidence>
<dbReference type="SUPFAM" id="SSF52210">
    <property type="entry name" value="Succinyl-CoA synthetase domains"/>
    <property type="match status" value="2"/>
</dbReference>
<name>A0ABQ6A4F6_9GAMM</name>
<keyword evidence="1" id="KW-0436">Ligase</keyword>
<dbReference type="InterPro" id="IPR016181">
    <property type="entry name" value="Acyl_CoA_acyltransferase"/>
</dbReference>
<dbReference type="Pfam" id="PF13549">
    <property type="entry name" value="ATP-grasp_5"/>
    <property type="match status" value="1"/>
</dbReference>
<keyword evidence="6" id="KW-1185">Reference proteome</keyword>
<dbReference type="Pfam" id="PF13607">
    <property type="entry name" value="Succ_CoA_lig"/>
    <property type="match status" value="1"/>
</dbReference>
<dbReference type="Proteomes" id="UP001156682">
    <property type="component" value="Unassembled WGS sequence"/>
</dbReference>
<sequence length="909" mass="101271">MSTRFLRYFFEPKSLVVLGASEKNFSLGGQVVANMLDAKFPGDIWVVNPKPYETVHGCPCFDEITELPKIPDLAVVCSPAASAPDVVAELGRFGVKAALVLTSNQGHRQTNYKARLLEAAQSSGIRVMGPECMGILVPSRKLNASYAPQNIKPGKVAYIGQSGMLGNAIIDWANGRGIGFSHLITLGDSVDVRLADVIDYVNRYSGAQAILLHLEDVPDSRHFMTAVREASRNKLVLVIKSGRTMEAQGNPDIFTPGLINRDPIYNAAFSRAGMVRVDNSEELFDALETLTRMRPVRGGRLAIISNGLGPSMLAVDRLIHQGGYLAELSPETQAKLQDWLPSDRERVNPLDIGGGATPEMFVEAVQMVTEDPAVDAVLVVHAPTRLAPSKSTALALIANKKLFKRNLLTSWMGLEHAIPARHEFNLAGIPTYISPEKAVQAFMHLVNYQRNQQLLQETPPSLPFETTQDLRKEAREMLESIAAEGRDHLSHEETHRLLTAYGIEVAPVRYPKSLDEAAAMSAEFPGPKALKINHTANSHPFVYRKHPHRFSSGLLQDLETEEDVRTAAQRLLEKVEETFPTSQFHSYVLQPMQRGKHSMQLNLGITRDPLFGPIILFGIGGYKVNILVDRQIALPPLNMSLAKDLVMRSHAGQLIKEHSNDPKDDLERVCILLVKLSQLCSDMPLIKGLEINPLLLNNQEMFAIDVQCDLGSPAYHAIMPYPEDLRKLAQLKDGRAVEVRPIRGEDAVALLRFHSRLSEESIRFRYFHNKADLTKRDLSLLTQINYDRQMAFIAEELKEDGSREILGVSRIWTDPDNIRTEFSVIIRDDLQGLGLGSLLMNAIIDYSRSVGTLEMIGKIMVENHPMRGLMKYLGFKASYNMEEQVIDAVLPLNEPTTEWQQHRLNNPVD</sequence>
<comment type="caution">
    <text evidence="5">The sequence shown here is derived from an EMBL/GenBank/DDBJ whole genome shotgun (WGS) entry which is preliminary data.</text>
</comment>
<dbReference type="RefSeq" id="WP_027851462.1">
    <property type="nucleotide sequence ID" value="NZ_BSOR01000041.1"/>
</dbReference>
<proteinExistence type="predicted"/>